<evidence type="ECO:0000256" key="12">
    <source>
        <dbReference type="ARBA" id="ARBA00023136"/>
    </source>
</evidence>
<reference evidence="16" key="1">
    <citation type="submission" date="2015-08" db="EMBL/GenBank/DDBJ databases">
        <authorList>
            <person name="Babu N.S."/>
            <person name="Beckwith C.J."/>
            <person name="Beseler K.G."/>
            <person name="Brison A."/>
            <person name="Carone J.V."/>
            <person name="Caskin T.P."/>
            <person name="Diamond M."/>
            <person name="Durham M.E."/>
            <person name="Foxe J.M."/>
            <person name="Go M."/>
            <person name="Henderson B.A."/>
            <person name="Jones I.B."/>
            <person name="McGettigan J.A."/>
            <person name="Micheletti S.J."/>
            <person name="Nasrallah M.E."/>
            <person name="Ortiz D."/>
            <person name="Piller C.R."/>
            <person name="Privatt S.R."/>
            <person name="Schneider S.L."/>
            <person name="Sharp S."/>
            <person name="Smith T.C."/>
            <person name="Stanton J.D."/>
            <person name="Ullery H.E."/>
            <person name="Wilson R.J."/>
            <person name="Serrano M.G."/>
            <person name="Buck G."/>
            <person name="Lee V."/>
            <person name="Wang Y."/>
            <person name="Carvalho R."/>
            <person name="Voegtly L."/>
            <person name="Shi R."/>
            <person name="Duckworth R."/>
            <person name="Johnson A."/>
            <person name="Loviza R."/>
            <person name="Walstead R."/>
            <person name="Shah Z."/>
            <person name="Kiflezghi M."/>
            <person name="Wade K."/>
            <person name="Ball S.L."/>
            <person name="Bradley K.W."/>
            <person name="Asai D.J."/>
            <person name="Bowman C.A."/>
            <person name="Russell D.A."/>
            <person name="Pope W.H."/>
            <person name="Jacobs-Sera D."/>
            <person name="Hendrix R.W."/>
            <person name="Hatfull G.F."/>
        </authorList>
    </citation>
    <scope>NUCLEOTIDE SEQUENCE</scope>
</reference>
<feature type="compositionally biased region" description="Basic and acidic residues" evidence="14">
    <location>
        <begin position="71"/>
        <end position="81"/>
    </location>
</feature>
<organism evidence="16">
    <name type="scientific">Auxenochlorella protothecoides</name>
    <name type="common">Green microalga</name>
    <name type="synonym">Chlorella protothecoides</name>
    <dbReference type="NCBI Taxonomy" id="3075"/>
    <lineage>
        <taxon>Eukaryota</taxon>
        <taxon>Viridiplantae</taxon>
        <taxon>Chlorophyta</taxon>
        <taxon>core chlorophytes</taxon>
        <taxon>Trebouxiophyceae</taxon>
        <taxon>Chlorellales</taxon>
        <taxon>Chlorellaceae</taxon>
        <taxon>Auxenochlorella</taxon>
    </lineage>
</organism>
<feature type="transmembrane region" description="Helical" evidence="15">
    <location>
        <begin position="336"/>
        <end position="355"/>
    </location>
</feature>
<keyword evidence="9 15" id="KW-1133">Transmembrane helix</keyword>
<evidence type="ECO:0000256" key="10">
    <source>
        <dbReference type="ARBA" id="ARBA00023002"/>
    </source>
</evidence>
<name>A0A1D1ZPB4_AUXPR</name>
<evidence type="ECO:0000256" key="13">
    <source>
        <dbReference type="RuleBase" id="RU003779"/>
    </source>
</evidence>
<keyword evidence="7 13" id="KW-0479">Metal-binding</keyword>
<dbReference type="GO" id="GO:0010230">
    <property type="term" value="P:alternative respiration"/>
    <property type="evidence" value="ECO:0007669"/>
    <property type="project" value="TreeGrafter"/>
</dbReference>
<dbReference type="GO" id="GO:0016020">
    <property type="term" value="C:membrane"/>
    <property type="evidence" value="ECO:0007669"/>
    <property type="project" value="UniProtKB-SubCell"/>
</dbReference>
<keyword evidence="12 13" id="KW-0472">Membrane</keyword>
<evidence type="ECO:0000256" key="14">
    <source>
        <dbReference type="SAM" id="MobiDB-lite"/>
    </source>
</evidence>
<dbReference type="Gene3D" id="1.20.1260.140">
    <property type="entry name" value="Alternative oxidase"/>
    <property type="match status" value="1"/>
</dbReference>
<dbReference type="InterPro" id="IPR002680">
    <property type="entry name" value="AOX"/>
</dbReference>
<evidence type="ECO:0000256" key="9">
    <source>
        <dbReference type="ARBA" id="ARBA00022989"/>
    </source>
</evidence>
<protein>
    <recommendedName>
        <fullName evidence="13">Ubiquinol oxidase</fullName>
        <ecNumber evidence="13">1.10.3.11</ecNumber>
    </recommendedName>
</protein>
<evidence type="ECO:0000256" key="2">
    <source>
        <dbReference type="ARBA" id="ARBA00004370"/>
    </source>
</evidence>
<evidence type="ECO:0000256" key="15">
    <source>
        <dbReference type="SAM" id="Phobius"/>
    </source>
</evidence>
<keyword evidence="11 13" id="KW-0408">Iron</keyword>
<dbReference type="Pfam" id="PF01786">
    <property type="entry name" value="AOX"/>
    <property type="match status" value="1"/>
</dbReference>
<dbReference type="InterPro" id="IPR038659">
    <property type="entry name" value="AOX_sf"/>
</dbReference>
<dbReference type="PANTHER" id="PTHR31803:SF19">
    <property type="entry name" value="UBIQUINOL OXIDASE"/>
    <property type="match status" value="1"/>
</dbReference>
<dbReference type="GO" id="GO:0102721">
    <property type="term" value="F:ubiquinol:oxygen oxidoreductase activity"/>
    <property type="evidence" value="ECO:0007669"/>
    <property type="project" value="UniProtKB-EC"/>
</dbReference>
<evidence type="ECO:0000256" key="6">
    <source>
        <dbReference type="ARBA" id="ARBA00022692"/>
    </source>
</evidence>
<dbReference type="GO" id="GO:0106292">
    <property type="term" value="F:superoxide-generating NADPH oxidase activity"/>
    <property type="evidence" value="ECO:0007669"/>
    <property type="project" value="UniProtKB-ARBA"/>
</dbReference>
<evidence type="ECO:0000256" key="11">
    <source>
        <dbReference type="ARBA" id="ARBA00023004"/>
    </source>
</evidence>
<gene>
    <name evidence="16" type="ORF">g.65033</name>
</gene>
<keyword evidence="6 13" id="KW-0812">Transmembrane</keyword>
<feature type="compositionally biased region" description="Polar residues" evidence="14">
    <location>
        <begin position="59"/>
        <end position="68"/>
    </location>
</feature>
<evidence type="ECO:0000256" key="8">
    <source>
        <dbReference type="ARBA" id="ARBA00022982"/>
    </source>
</evidence>
<comment type="similarity">
    <text evidence="3 13">Belongs to the alternative oxidase family.</text>
</comment>
<sequence>MITLSQYRASAGRVQVPCHRSRPRVRTSPRPFVAGDTAPRKPLLGVQATREHAELESSTGLVQQTTDEQTLELKNEGSTEKEKQEIAFIDDDGNRIPVMAADYGFRSGSGRLYQDGYGSVPSSATALALGNFKKEFMELRKSVRFNEYKELSSTMDPNPLSKAALVVGSALQSTLTKADSWLEGRGVLGKVEQDTARASLTPKERKVLEKLQALRLDDRRVIAREHKREKEGRGVKAPWLIKGSYVFLCWVLDILYANRPIQRFWVLETVARMPYFAYISMLHLYESLGWWRAGAELRRIHFAEEWNELHHLQIMETLGGDHLWIDRFFAEHAAVFYYWVIILMFFASPSAAYVFSELVENHAVDTYSEFLEENKEVLQGIPPPLVAVTYYKSGDLYLFDALHTEWESGSIRRPECNNLYDVFVNIRDDELEHVATMKACAENTIKPKMDGPKGLEEAKDQVTKLGTSNVNNKEAQEVI</sequence>
<evidence type="ECO:0000256" key="4">
    <source>
        <dbReference type="ARBA" id="ARBA00022448"/>
    </source>
</evidence>
<keyword evidence="8 13" id="KW-0249">Electron transport</keyword>
<dbReference type="PANTHER" id="PTHR31803">
    <property type="entry name" value="ALTERNATIVE OXIDASE"/>
    <property type="match status" value="1"/>
</dbReference>
<feature type="region of interest" description="Disordered" evidence="14">
    <location>
        <begin position="59"/>
        <end position="81"/>
    </location>
</feature>
<evidence type="ECO:0000256" key="5">
    <source>
        <dbReference type="ARBA" id="ARBA00022660"/>
    </source>
</evidence>
<feature type="region of interest" description="Disordered" evidence="14">
    <location>
        <begin position="9"/>
        <end position="37"/>
    </location>
</feature>
<evidence type="ECO:0000256" key="7">
    <source>
        <dbReference type="ARBA" id="ARBA00022723"/>
    </source>
</evidence>
<comment type="subcellular location">
    <subcellularLocation>
        <location evidence="2">Membrane</location>
    </subcellularLocation>
</comment>
<evidence type="ECO:0000313" key="16">
    <source>
        <dbReference type="EMBL" id="JAT68681.1"/>
    </source>
</evidence>
<keyword evidence="4" id="KW-0813">Transport</keyword>
<keyword evidence="10 13" id="KW-0560">Oxidoreductase</keyword>
<keyword evidence="5 13" id="KW-0679">Respiratory chain</keyword>
<dbReference type="GO" id="GO:0009916">
    <property type="term" value="F:alternative oxidase activity"/>
    <property type="evidence" value="ECO:0007669"/>
    <property type="project" value="UniProtKB-UniRule"/>
</dbReference>
<dbReference type="AlphaFoldDB" id="A0A1D1ZPB4"/>
<comment type="catalytic activity">
    <reaction evidence="1 13">
        <text>2 a ubiquinol + O2 = 2 a ubiquinone + 2 H2O</text>
        <dbReference type="Rhea" id="RHEA:30255"/>
        <dbReference type="Rhea" id="RHEA-COMP:9565"/>
        <dbReference type="Rhea" id="RHEA-COMP:9566"/>
        <dbReference type="ChEBI" id="CHEBI:15377"/>
        <dbReference type="ChEBI" id="CHEBI:15379"/>
        <dbReference type="ChEBI" id="CHEBI:16389"/>
        <dbReference type="ChEBI" id="CHEBI:17976"/>
        <dbReference type="EC" id="1.10.3.11"/>
    </reaction>
</comment>
<dbReference type="GO" id="GO:0046872">
    <property type="term" value="F:metal ion binding"/>
    <property type="evidence" value="ECO:0007669"/>
    <property type="project" value="UniProtKB-UniRule"/>
</dbReference>
<evidence type="ECO:0000256" key="1">
    <source>
        <dbReference type="ARBA" id="ARBA00001192"/>
    </source>
</evidence>
<accession>A0A1D1ZPB4</accession>
<comment type="cofactor">
    <cofactor evidence="13">
        <name>Fe cation</name>
        <dbReference type="ChEBI" id="CHEBI:24875"/>
    </cofactor>
    <text evidence="13">Binds 2 iron ions per subunit.</text>
</comment>
<proteinExistence type="inferred from homology"/>
<dbReference type="EC" id="1.10.3.11" evidence="13"/>
<evidence type="ECO:0000256" key="3">
    <source>
        <dbReference type="ARBA" id="ARBA00008388"/>
    </source>
</evidence>
<dbReference type="EMBL" id="GDKF01009941">
    <property type="protein sequence ID" value="JAT68681.1"/>
    <property type="molecule type" value="Transcribed_RNA"/>
</dbReference>
<dbReference type="GO" id="GO:0098803">
    <property type="term" value="C:respiratory chain complex"/>
    <property type="evidence" value="ECO:0007669"/>
    <property type="project" value="UniProtKB-UniRule"/>
</dbReference>
<dbReference type="GO" id="GO:0005739">
    <property type="term" value="C:mitochondrion"/>
    <property type="evidence" value="ECO:0007669"/>
    <property type="project" value="TreeGrafter"/>
</dbReference>